<dbReference type="GO" id="GO:0005886">
    <property type="term" value="C:plasma membrane"/>
    <property type="evidence" value="ECO:0007669"/>
    <property type="project" value="TreeGrafter"/>
</dbReference>
<dbReference type="Gene3D" id="2.40.30.170">
    <property type="match status" value="1"/>
</dbReference>
<dbReference type="Pfam" id="PF25917">
    <property type="entry name" value="BSH_RND"/>
    <property type="match status" value="1"/>
</dbReference>
<sequence>MKRIFMPMLLLMGLVAVFFQTSCQSENAKAEGEKETNFLVTSPLKKDTLLTKEYVSQIRSIRHIELRAQEKGYLQKIYVDEGQFVKEGQLLFQIMPNLYEAEQQRAQAEASFADIEYQNTKKLADSKVVAPNELAMAKAKLDKAKAELALTKVHLQFTEIRAPFSGIIDRFHVRPGSLVEEGELLTELSDNSKMWVYYNVPEAEYLDFQSQFKKESKTKVNLLMANNKLFEYPGVVETIEANFDNETGNIAFRATFPNNKGLLRHGETGNILMEVPMQNALLIPQKATYEVLEKKYVYVVDKNNVIRSKEVSIAAELPHIYVVQKGLAKDDKILLEGLRLVRENEKIHYKFVDPSSAMSQLELYAE</sequence>
<feature type="domain" description="Multidrug resistance protein MdtA-like C-terminal permuted SH3" evidence="6">
    <location>
        <begin position="279"/>
        <end position="338"/>
    </location>
</feature>
<evidence type="ECO:0000259" key="6">
    <source>
        <dbReference type="Pfam" id="PF25967"/>
    </source>
</evidence>
<dbReference type="GO" id="GO:0046677">
    <property type="term" value="P:response to antibiotic"/>
    <property type="evidence" value="ECO:0007669"/>
    <property type="project" value="TreeGrafter"/>
</dbReference>
<dbReference type="NCBIfam" id="TIGR01730">
    <property type="entry name" value="RND_mfp"/>
    <property type="match status" value="1"/>
</dbReference>
<dbReference type="SUPFAM" id="SSF111369">
    <property type="entry name" value="HlyD-like secretion proteins"/>
    <property type="match status" value="1"/>
</dbReference>
<keyword evidence="8" id="KW-1185">Reference proteome</keyword>
<evidence type="ECO:0000256" key="2">
    <source>
        <dbReference type="ARBA" id="ARBA00009477"/>
    </source>
</evidence>
<evidence type="ECO:0000256" key="1">
    <source>
        <dbReference type="ARBA" id="ARBA00004196"/>
    </source>
</evidence>
<dbReference type="OrthoDB" id="9801814at2"/>
<reference evidence="7 8" key="1">
    <citation type="submission" date="2018-04" db="EMBL/GenBank/DDBJ databases">
        <title>Adhaeribacter sp. HMF7616 genome sequencing and assembly.</title>
        <authorList>
            <person name="Kang H."/>
            <person name="Kang J."/>
            <person name="Cha I."/>
            <person name="Kim H."/>
            <person name="Joh K."/>
        </authorList>
    </citation>
    <scope>NUCLEOTIDE SEQUENCE [LARGE SCALE GENOMIC DNA]</scope>
    <source>
        <strain evidence="7 8">HMF7616</strain>
    </source>
</reference>
<dbReference type="EMBL" id="QASA01000001">
    <property type="protein sequence ID" value="RDC64955.1"/>
    <property type="molecule type" value="Genomic_DNA"/>
</dbReference>
<feature type="chain" id="PRO_5016596232" evidence="3">
    <location>
        <begin position="29"/>
        <end position="366"/>
    </location>
</feature>
<dbReference type="Gene3D" id="2.40.50.100">
    <property type="match status" value="1"/>
</dbReference>
<comment type="caution">
    <text evidence="7">The sequence shown here is derived from an EMBL/GenBank/DDBJ whole genome shotgun (WGS) entry which is preliminary data.</text>
</comment>
<dbReference type="Proteomes" id="UP000253919">
    <property type="component" value="Unassembled WGS sequence"/>
</dbReference>
<dbReference type="Gene3D" id="2.40.420.20">
    <property type="match status" value="1"/>
</dbReference>
<feature type="signal peptide" evidence="3">
    <location>
        <begin position="1"/>
        <end position="28"/>
    </location>
</feature>
<feature type="domain" description="Multidrug resistance protein MdtA-like barrel-sandwich hybrid" evidence="4">
    <location>
        <begin position="62"/>
        <end position="183"/>
    </location>
</feature>
<dbReference type="AlphaFoldDB" id="A0A369QMR6"/>
<dbReference type="PANTHER" id="PTHR30158:SF23">
    <property type="entry name" value="MULTIDRUG RESISTANCE PROTEIN MEXA"/>
    <property type="match status" value="1"/>
</dbReference>
<dbReference type="InterPro" id="IPR058627">
    <property type="entry name" value="MdtA-like_C"/>
</dbReference>
<dbReference type="Pfam" id="PF25944">
    <property type="entry name" value="Beta-barrel_RND"/>
    <property type="match status" value="1"/>
</dbReference>
<dbReference type="InterPro" id="IPR058626">
    <property type="entry name" value="MdtA-like_b-barrel"/>
</dbReference>
<keyword evidence="3" id="KW-0732">Signal</keyword>
<evidence type="ECO:0000256" key="3">
    <source>
        <dbReference type="SAM" id="SignalP"/>
    </source>
</evidence>
<organism evidence="7 8">
    <name type="scientific">Adhaeribacter pallidiroseus</name>
    <dbReference type="NCBI Taxonomy" id="2072847"/>
    <lineage>
        <taxon>Bacteria</taxon>
        <taxon>Pseudomonadati</taxon>
        <taxon>Bacteroidota</taxon>
        <taxon>Cytophagia</taxon>
        <taxon>Cytophagales</taxon>
        <taxon>Hymenobacteraceae</taxon>
        <taxon>Adhaeribacter</taxon>
    </lineage>
</organism>
<dbReference type="Pfam" id="PF25967">
    <property type="entry name" value="RND-MFP_C"/>
    <property type="match status" value="1"/>
</dbReference>
<evidence type="ECO:0000313" key="8">
    <source>
        <dbReference type="Proteomes" id="UP000253919"/>
    </source>
</evidence>
<proteinExistence type="inferred from homology"/>
<accession>A0A369QMR6</accession>
<gene>
    <name evidence="7" type="ORF">AHMF7616_03577</name>
</gene>
<dbReference type="Gene3D" id="1.10.287.470">
    <property type="entry name" value="Helix hairpin bin"/>
    <property type="match status" value="1"/>
</dbReference>
<dbReference type="PANTHER" id="PTHR30158">
    <property type="entry name" value="ACRA/E-RELATED COMPONENT OF DRUG EFFLUX TRANSPORTER"/>
    <property type="match status" value="1"/>
</dbReference>
<name>A0A369QMR6_9BACT</name>
<dbReference type="GO" id="GO:0022857">
    <property type="term" value="F:transmembrane transporter activity"/>
    <property type="evidence" value="ECO:0007669"/>
    <property type="project" value="InterPro"/>
</dbReference>
<evidence type="ECO:0000259" key="4">
    <source>
        <dbReference type="Pfam" id="PF25917"/>
    </source>
</evidence>
<dbReference type="GO" id="GO:0030313">
    <property type="term" value="C:cell envelope"/>
    <property type="evidence" value="ECO:0007669"/>
    <property type="project" value="UniProtKB-SubCell"/>
</dbReference>
<protein>
    <submittedName>
        <fullName evidence="7">Uncharacterized protein</fullName>
    </submittedName>
</protein>
<dbReference type="RefSeq" id="WP_115374035.1">
    <property type="nucleotide sequence ID" value="NZ_QASA01000001.1"/>
</dbReference>
<evidence type="ECO:0000313" key="7">
    <source>
        <dbReference type="EMBL" id="RDC64955.1"/>
    </source>
</evidence>
<evidence type="ECO:0000259" key="5">
    <source>
        <dbReference type="Pfam" id="PF25944"/>
    </source>
</evidence>
<dbReference type="InterPro" id="IPR006143">
    <property type="entry name" value="RND_pump_MFP"/>
</dbReference>
<dbReference type="InterPro" id="IPR058625">
    <property type="entry name" value="MdtA-like_BSH"/>
</dbReference>
<comment type="similarity">
    <text evidence="2">Belongs to the membrane fusion protein (MFP) (TC 8.A.1) family.</text>
</comment>
<comment type="subcellular location">
    <subcellularLocation>
        <location evidence="1">Cell envelope</location>
    </subcellularLocation>
</comment>
<feature type="domain" description="Multidrug resistance protein MdtA-like beta-barrel" evidence="5">
    <location>
        <begin position="194"/>
        <end position="275"/>
    </location>
</feature>